<evidence type="ECO:0000256" key="4">
    <source>
        <dbReference type="ARBA" id="ARBA00022714"/>
    </source>
</evidence>
<dbReference type="GO" id="GO:0051537">
    <property type="term" value="F:2 iron, 2 sulfur cluster binding"/>
    <property type="evidence" value="ECO:0007669"/>
    <property type="project" value="UniProtKB-UniRule"/>
</dbReference>
<evidence type="ECO:0000259" key="16">
    <source>
        <dbReference type="Pfam" id="PF00920"/>
    </source>
</evidence>
<dbReference type="GO" id="GO:0004160">
    <property type="term" value="F:dihydroxy-acid dehydratase activity"/>
    <property type="evidence" value="ECO:0007669"/>
    <property type="project" value="UniProtKB-UniRule"/>
</dbReference>
<dbReference type="EMBL" id="JANFFA010000003">
    <property type="protein sequence ID" value="MDQ2094785.1"/>
    <property type="molecule type" value="Genomic_DNA"/>
</dbReference>
<dbReference type="InterPro" id="IPR056740">
    <property type="entry name" value="ILV_EDD_C"/>
</dbReference>
<feature type="binding site" evidence="15">
    <location>
        <position position="123"/>
    </location>
    <ligand>
        <name>Mg(2+)</name>
        <dbReference type="ChEBI" id="CHEBI:18420"/>
    </ligand>
</feature>
<dbReference type="SUPFAM" id="SSF143975">
    <property type="entry name" value="IlvD/EDD N-terminal domain-like"/>
    <property type="match status" value="1"/>
</dbReference>
<evidence type="ECO:0000256" key="6">
    <source>
        <dbReference type="ARBA" id="ARBA00022842"/>
    </source>
</evidence>
<evidence type="ECO:0000256" key="9">
    <source>
        <dbReference type="ARBA" id="ARBA00023239"/>
    </source>
</evidence>
<dbReference type="PANTHER" id="PTHR43661">
    <property type="entry name" value="D-XYLONATE DEHYDRATASE"/>
    <property type="match status" value="1"/>
</dbReference>
<evidence type="ECO:0000256" key="2">
    <source>
        <dbReference type="ARBA" id="ARBA00006486"/>
    </source>
</evidence>
<keyword evidence="8 15" id="KW-0411">Iron-sulfur</keyword>
<evidence type="ECO:0000256" key="12">
    <source>
        <dbReference type="ARBA" id="ARBA00029436"/>
    </source>
</evidence>
<dbReference type="GO" id="GO:0005829">
    <property type="term" value="C:cytosol"/>
    <property type="evidence" value="ECO:0007669"/>
    <property type="project" value="TreeGrafter"/>
</dbReference>
<dbReference type="InterPro" id="IPR000581">
    <property type="entry name" value="ILV_EDD_N"/>
</dbReference>
<dbReference type="PROSITE" id="PS00886">
    <property type="entry name" value="ILVD_EDD_1"/>
    <property type="match status" value="1"/>
</dbReference>
<keyword evidence="3 15" id="KW-0028">Amino-acid biosynthesis</keyword>
<keyword evidence="5 15" id="KW-0479">Metal-binding</keyword>
<comment type="caution">
    <text evidence="18">The sequence shown here is derived from an EMBL/GenBank/DDBJ whole genome shotgun (WGS) entry which is preliminary data.</text>
</comment>
<feature type="binding site" description="via carbamate group" evidence="15">
    <location>
        <position position="124"/>
    </location>
    <ligand>
        <name>Mg(2+)</name>
        <dbReference type="ChEBI" id="CHEBI:18420"/>
    </ligand>
</feature>
<dbReference type="FunFam" id="3.50.30.80:FF:000001">
    <property type="entry name" value="Dihydroxy-acid dehydratase"/>
    <property type="match status" value="1"/>
</dbReference>
<comment type="similarity">
    <text evidence="2 15">Belongs to the IlvD/Edd family.</text>
</comment>
<dbReference type="HAMAP" id="MF_00012">
    <property type="entry name" value="IlvD"/>
    <property type="match status" value="1"/>
</dbReference>
<evidence type="ECO:0000313" key="18">
    <source>
        <dbReference type="EMBL" id="MDQ2094785.1"/>
    </source>
</evidence>
<comment type="caution">
    <text evidence="15">Lacks conserved residue(s) required for the propagation of feature annotation.</text>
</comment>
<evidence type="ECO:0000256" key="10">
    <source>
        <dbReference type="ARBA" id="ARBA00023304"/>
    </source>
</evidence>
<comment type="cofactor">
    <cofactor evidence="15">
        <name>[2Fe-2S] cluster</name>
        <dbReference type="ChEBI" id="CHEBI:190135"/>
    </cofactor>
    <text evidence="15">Binds 1 [2Fe-2S] cluster per subunit. This cluster acts as a Lewis acid cofactor.</text>
</comment>
<evidence type="ECO:0000313" key="19">
    <source>
        <dbReference type="Proteomes" id="UP001227162"/>
    </source>
</evidence>
<feature type="modified residue" description="N6-carboxylysine" evidence="15">
    <location>
        <position position="124"/>
    </location>
</feature>
<dbReference type="AlphaFoldDB" id="A0AAJ1UAE9"/>
<comment type="pathway">
    <text evidence="13 15">Amino-acid biosynthesis; L-isoleucine biosynthesis; L-isoleucine from 2-oxobutanoate: step 3/4.</text>
</comment>
<feature type="domain" description="Dihydroxy-acid/6-phosphogluconate dehydratase N-terminal" evidence="16">
    <location>
        <begin position="34"/>
        <end position="358"/>
    </location>
</feature>
<feature type="domain" description="Dihydroxy-acid/6-phosphogluconate dehydratase C-terminal" evidence="17">
    <location>
        <begin position="407"/>
        <end position="600"/>
    </location>
</feature>
<dbReference type="Proteomes" id="UP001227162">
    <property type="component" value="Unassembled WGS sequence"/>
</dbReference>
<feature type="binding site" evidence="15">
    <location>
        <position position="490"/>
    </location>
    <ligand>
        <name>Mg(2+)</name>
        <dbReference type="ChEBI" id="CHEBI:18420"/>
    </ligand>
</feature>
<evidence type="ECO:0000256" key="8">
    <source>
        <dbReference type="ARBA" id="ARBA00023014"/>
    </source>
</evidence>
<dbReference type="Pfam" id="PF00920">
    <property type="entry name" value="ILVD_EDD_N"/>
    <property type="match status" value="1"/>
</dbReference>
<comment type="catalytic activity">
    <reaction evidence="15">
        <text>(2R,3R)-2,3-dihydroxy-3-methylpentanoate = (S)-3-methyl-2-oxopentanoate + H2O</text>
        <dbReference type="Rhea" id="RHEA:27694"/>
        <dbReference type="ChEBI" id="CHEBI:15377"/>
        <dbReference type="ChEBI" id="CHEBI:35146"/>
        <dbReference type="ChEBI" id="CHEBI:49258"/>
        <dbReference type="EC" id="4.2.1.9"/>
    </reaction>
</comment>
<protein>
    <recommendedName>
        <fullName evidence="14 15">Dihydroxy-acid dehydratase</fullName>
        <shortName evidence="15">DAD</shortName>
        <ecNumber evidence="14 15">4.2.1.9</ecNumber>
    </recommendedName>
</protein>
<evidence type="ECO:0000259" key="17">
    <source>
        <dbReference type="Pfam" id="PF24877"/>
    </source>
</evidence>
<gene>
    <name evidence="15 18" type="primary">ilvD</name>
    <name evidence="18" type="ORF">NOI20_11740</name>
</gene>
<dbReference type="Gene3D" id="3.50.30.80">
    <property type="entry name" value="IlvD/EDD C-terminal domain-like"/>
    <property type="match status" value="1"/>
</dbReference>
<dbReference type="EC" id="4.2.1.9" evidence="14 15"/>
<dbReference type="GO" id="GO:0009099">
    <property type="term" value="P:L-valine biosynthetic process"/>
    <property type="evidence" value="ECO:0007669"/>
    <property type="project" value="UniProtKB-UniRule"/>
</dbReference>
<dbReference type="InterPro" id="IPR037237">
    <property type="entry name" value="IlvD/EDD_N"/>
</dbReference>
<dbReference type="NCBIfam" id="TIGR00110">
    <property type="entry name" value="ilvD"/>
    <property type="match status" value="1"/>
</dbReference>
<evidence type="ECO:0000256" key="1">
    <source>
        <dbReference type="ARBA" id="ARBA00001946"/>
    </source>
</evidence>
<comment type="pathway">
    <text evidence="12 15">Amino-acid biosynthesis; L-valine biosynthesis; L-valine from pyruvate: step 3/4.</text>
</comment>
<dbReference type="Pfam" id="PF24877">
    <property type="entry name" value="ILV_EDD_C"/>
    <property type="match status" value="1"/>
</dbReference>
<name>A0AAJ1UAE9_9RHOB</name>
<dbReference type="GO" id="GO:0000287">
    <property type="term" value="F:magnesium ion binding"/>
    <property type="evidence" value="ECO:0007669"/>
    <property type="project" value="UniProtKB-UniRule"/>
</dbReference>
<keyword evidence="10 15" id="KW-0100">Branched-chain amino acid biosynthesis</keyword>
<dbReference type="PROSITE" id="PS00887">
    <property type="entry name" value="ILVD_EDD_2"/>
    <property type="match status" value="1"/>
</dbReference>
<evidence type="ECO:0000256" key="5">
    <source>
        <dbReference type="ARBA" id="ARBA00022723"/>
    </source>
</evidence>
<evidence type="ECO:0000256" key="11">
    <source>
        <dbReference type="ARBA" id="ARBA00029304"/>
    </source>
</evidence>
<evidence type="ECO:0000256" key="15">
    <source>
        <dbReference type="HAMAP-Rule" id="MF_00012"/>
    </source>
</evidence>
<accession>A0AAJ1UAE9</accession>
<dbReference type="InterPro" id="IPR004404">
    <property type="entry name" value="DihydroxyA_deHydtase"/>
</dbReference>
<evidence type="ECO:0000256" key="3">
    <source>
        <dbReference type="ARBA" id="ARBA00022605"/>
    </source>
</evidence>
<evidence type="ECO:0000256" key="14">
    <source>
        <dbReference type="ARBA" id="ARBA00029490"/>
    </source>
</evidence>
<keyword evidence="19" id="KW-1185">Reference proteome</keyword>
<dbReference type="SUPFAM" id="SSF52016">
    <property type="entry name" value="LeuD/IlvD-like"/>
    <property type="match status" value="1"/>
</dbReference>
<feature type="active site" description="Proton acceptor" evidence="15">
    <location>
        <position position="516"/>
    </location>
</feature>
<dbReference type="InterPro" id="IPR042096">
    <property type="entry name" value="Dihydro-acid_dehy_C"/>
</dbReference>
<proteinExistence type="inferred from homology"/>
<sequence length="606" mass="63976">MGKLRSAKVTEGQTAAAARSLWLASGVKAEEFGRPIIAVANSFTEFVPGHVHLAEVGRLVCDAIREAGGIPREFNTIAVDDGIAMGHEGMLYSLPSRELIADSIEYMVEAHCADAVICISNCDKITPGMLMAGLRLNIPAIYVSGGPMEAGRLPGQGGAARVDPIQAYIAAFDPDAGEAAAEIEAHACPTCGSCSGMFTANSMNCLAEAIGLALPGNGSLLATHRDRKGLFQQAARRIVEMAKAHYHDDAPGLLPRDIATKAAFENAMTVDIAMGGSTNTILHMLAMAEEAGVDFTLADIDRLSREVPYLCKVSPATMDYYMEDVHRAGGIMAILGELQRAGRIDDSQRVVAGGTMGEQLAKWDVMQSDDDAVRHFYCAAPGGKRTVEAYGQEMRWREMDLDRAAGCIRDVAHAYSTDGGLAVLRGNLSEDGCVVKTGAVSAQMLRWEGTARVFDDQEAALAAIDGGEITPGTAVVIRYEGPKGGPGMQEMLKPTMSLKAQRVDDSCALITDGRFSGATAGLSIGHVSPEAAAGGTIGLVEDGDRIAVDIPGRRIELLVSAEDLAARRAAKVDWAPEGRARKVSAALRVYAAFAESADKGGVRRVP</sequence>
<comment type="catalytic activity">
    <reaction evidence="11">
        <text>(2R)-2,3-dihydroxy-3-methylbutanoate = 3-methyl-2-oxobutanoate + H2O</text>
        <dbReference type="Rhea" id="RHEA:24809"/>
        <dbReference type="ChEBI" id="CHEBI:11851"/>
        <dbReference type="ChEBI" id="CHEBI:15377"/>
        <dbReference type="ChEBI" id="CHEBI:49072"/>
        <dbReference type="EC" id="4.2.1.9"/>
    </reaction>
    <physiologicalReaction direction="left-to-right" evidence="11">
        <dbReference type="Rhea" id="RHEA:24810"/>
    </physiologicalReaction>
</comment>
<reference evidence="18" key="2">
    <citation type="submission" date="2023-04" db="EMBL/GenBank/DDBJ databases">
        <title>'Rhodoalgimonas zhirmunskyi' gen. nov., isolated from a red alga.</title>
        <authorList>
            <person name="Nedashkovskaya O.I."/>
            <person name="Otstavnykh N.Y."/>
            <person name="Bystritskaya E.P."/>
            <person name="Balabanova L.A."/>
            <person name="Isaeva M.P."/>
        </authorList>
    </citation>
    <scope>NUCLEOTIDE SEQUENCE</scope>
    <source>
        <strain evidence="18">10Alg 79</strain>
    </source>
</reference>
<evidence type="ECO:0000256" key="13">
    <source>
        <dbReference type="ARBA" id="ARBA00029437"/>
    </source>
</evidence>
<feature type="binding site" evidence="15">
    <location>
        <position position="81"/>
    </location>
    <ligand>
        <name>Mg(2+)</name>
        <dbReference type="ChEBI" id="CHEBI:18420"/>
    </ligand>
</feature>
<dbReference type="NCBIfam" id="NF009103">
    <property type="entry name" value="PRK12448.1"/>
    <property type="match status" value="1"/>
</dbReference>
<dbReference type="InterPro" id="IPR020558">
    <property type="entry name" value="DiOHA_6PGluconate_deHydtase_CS"/>
</dbReference>
<keyword evidence="9 15" id="KW-0456">Lyase</keyword>
<dbReference type="RefSeq" id="WP_317626398.1">
    <property type="nucleotide sequence ID" value="NZ_JANFFA010000003.1"/>
</dbReference>
<reference evidence="18" key="1">
    <citation type="submission" date="2022-07" db="EMBL/GenBank/DDBJ databases">
        <authorList>
            <person name="Otstavnykh N."/>
            <person name="Isaeva M."/>
            <person name="Bystritskaya E."/>
        </authorList>
    </citation>
    <scope>NUCLEOTIDE SEQUENCE</scope>
    <source>
        <strain evidence="18">10Alg 79</strain>
    </source>
</reference>
<evidence type="ECO:0000256" key="7">
    <source>
        <dbReference type="ARBA" id="ARBA00023004"/>
    </source>
</evidence>
<dbReference type="PANTHER" id="PTHR43661:SF3">
    <property type="entry name" value="D-XYLONATE DEHYDRATASE YAGF-RELATED"/>
    <property type="match status" value="1"/>
</dbReference>
<comment type="cofactor">
    <cofactor evidence="1 15">
        <name>Mg(2+)</name>
        <dbReference type="ChEBI" id="CHEBI:18420"/>
    </cofactor>
</comment>
<keyword evidence="6 15" id="KW-0460">Magnesium</keyword>
<comment type="function">
    <text evidence="15">Functions in the biosynthesis of branched-chain amino acids. Catalyzes the dehydration of (2R,3R)-2,3-dihydroxy-3-methylpentanoate (2,3-dihydroxy-3-methylvalerate) into 2-oxo-3-methylpentanoate (2-oxo-3-methylvalerate) and of (2R)-2,3-dihydroxy-3-methylbutanoate (2,3-dihydroxyisovalerate) into 2-oxo-3-methylbutanoate (2-oxoisovalerate), the penultimate precursor to L-isoleucine and L-valine, respectively.</text>
</comment>
<comment type="subunit">
    <text evidence="15">Homodimer.</text>
</comment>
<dbReference type="GO" id="GO:0009097">
    <property type="term" value="P:isoleucine biosynthetic process"/>
    <property type="evidence" value="ECO:0007669"/>
    <property type="project" value="UniProtKB-UniRule"/>
</dbReference>
<keyword evidence="4 15" id="KW-0001">2Fe-2S</keyword>
<organism evidence="18 19">
    <name type="scientific">Rhodalgimonas zhirmunskyi</name>
    <dbReference type="NCBI Taxonomy" id="2964767"/>
    <lineage>
        <taxon>Bacteria</taxon>
        <taxon>Pseudomonadati</taxon>
        <taxon>Pseudomonadota</taxon>
        <taxon>Alphaproteobacteria</taxon>
        <taxon>Rhodobacterales</taxon>
        <taxon>Roseobacteraceae</taxon>
        <taxon>Rhodalgimonas</taxon>
    </lineage>
</organism>
<keyword evidence="7 15" id="KW-0408">Iron</keyword>